<comment type="subunit">
    <text evidence="8">Monomer. Interacts with MEFV.</text>
</comment>
<reference evidence="11" key="1">
    <citation type="submission" date="2025-08" db="UniProtKB">
        <authorList>
            <consortium name="RefSeq"/>
        </authorList>
    </citation>
    <scope>IDENTIFICATION</scope>
</reference>
<keyword evidence="4 8" id="KW-0395">Inflammatory response</keyword>
<gene>
    <name evidence="11" type="primary">LOC101396565</name>
    <name evidence="8" type="synonym">IL1B</name>
</gene>
<evidence type="ECO:0000256" key="8">
    <source>
        <dbReference type="RuleBase" id="RU364119"/>
    </source>
</evidence>
<dbReference type="RefSeq" id="XP_014647097.1">
    <property type="nucleotide sequence ID" value="XM_014791611.1"/>
</dbReference>
<organism evidence="10 11">
    <name type="scientific">Ceratotherium simum simum</name>
    <name type="common">Southern white rhinoceros</name>
    <dbReference type="NCBI Taxonomy" id="73337"/>
    <lineage>
        <taxon>Eukaryota</taxon>
        <taxon>Metazoa</taxon>
        <taxon>Chordata</taxon>
        <taxon>Craniata</taxon>
        <taxon>Vertebrata</taxon>
        <taxon>Euteleostomi</taxon>
        <taxon>Mammalia</taxon>
        <taxon>Eutheria</taxon>
        <taxon>Laurasiatheria</taxon>
        <taxon>Perissodactyla</taxon>
        <taxon>Rhinocerotidae</taxon>
        <taxon>Ceratotherium</taxon>
    </lineage>
</organism>
<keyword evidence="5 8" id="KW-0497">Mitogen</keyword>
<comment type="subunit">
    <text evidence="6">Monomer. In its precursor form, weakly interacts with full-length MEFV; the mature cytokine does not interact at all. Interacts with integrins ITGAV:ITGBV and ITGA5:ITGB1; integrin-binding is required for IL1B signaling. Interacts with cargo receptor TMED10; the interaction is direct and is required for the secretion of IL1B mature form. Interacts with HSP90AB1; the interaction facilitates cargo translocation into the ERGIC. Interacts with HSP90B1; the interaction facilitates cargo translocation into the ERGIC.</text>
</comment>
<evidence type="ECO:0000313" key="11">
    <source>
        <dbReference type="RefSeq" id="XP_014647097.1"/>
    </source>
</evidence>
<sequence>MAAVPELTSEMMSYCSGKENDQFFEEDGPKQMKGGFQDLDLSFMGDGGIQVQISHQLYNKSFKHAASIIVAVEKLKKIPSPCSQAFQDDDLRSLFSFIFEEEPVTCENWEDELMCDATVQSLNCRLQDTHHKSLVLSSACELQAVHLNGENTNQQGNWGRLDSFLGLLTPC</sequence>
<dbReference type="PRINTS" id="PR01357">
    <property type="entry name" value="INTRLEUKN1AB"/>
</dbReference>
<accession>A0ABM1D5L6</accession>
<keyword evidence="8" id="KW-0964">Secreted</keyword>
<feature type="domain" description="Interleukin-1 propeptide" evidence="9">
    <location>
        <begin position="1"/>
        <end position="104"/>
    </location>
</feature>
<comment type="similarity">
    <text evidence="8">Belongs to the IL-1 family.</text>
</comment>
<dbReference type="Pfam" id="PF02394">
    <property type="entry name" value="IL1_propep"/>
    <property type="match status" value="1"/>
</dbReference>
<proteinExistence type="inferred from homology"/>
<dbReference type="InterPro" id="IPR000975">
    <property type="entry name" value="IL-1_fam"/>
</dbReference>
<keyword evidence="2 8" id="KW-0202">Cytokine</keyword>
<evidence type="ECO:0000256" key="2">
    <source>
        <dbReference type="ARBA" id="ARBA00022514"/>
    </source>
</evidence>
<evidence type="ECO:0000256" key="6">
    <source>
        <dbReference type="ARBA" id="ARBA00023613"/>
    </source>
</evidence>
<evidence type="ECO:0000256" key="1">
    <source>
        <dbReference type="ARBA" id="ARBA00022490"/>
    </source>
</evidence>
<evidence type="ECO:0000256" key="7">
    <source>
        <dbReference type="ARBA" id="ARBA00033717"/>
    </source>
</evidence>
<keyword evidence="10" id="KW-1185">Reference proteome</keyword>
<name>A0ABM1D5L6_CERSS</name>
<evidence type="ECO:0000256" key="4">
    <source>
        <dbReference type="ARBA" id="ARBA00023198"/>
    </source>
</evidence>
<evidence type="ECO:0000256" key="5">
    <source>
        <dbReference type="ARBA" id="ARBA00023246"/>
    </source>
</evidence>
<comment type="subcellular location">
    <subcellularLocation>
        <location evidence="8">Cytoplasm</location>
        <location evidence="8">Cytosol</location>
    </subcellularLocation>
    <subcellularLocation>
        <location evidence="8">Secreted</location>
    </subcellularLocation>
    <subcellularLocation>
        <location evidence="8">Lysosome</location>
    </subcellularLocation>
    <subcellularLocation>
        <location evidence="8">Secreted</location>
        <location evidence="8">Extracellular exosome</location>
    </subcellularLocation>
    <text evidence="8">The precursor is cytosolic. In response to inflammasome-activating signals, such as ATP for NLRP3 inflammasome or bacterial flagellin for NLRC4 inflammasome, cleaved and secreted. Mature form is secreted and released in the extracellular milieu by passing through the gasdermin-D (GSDMD) pore. In contrast, the precursor form is not released, due to the presence of an acidic region that is proteolytically removed by CASP1 during maturation. The secretion is dependent on protein unfolding and facilitated by the cargo receptor TMED10.</text>
</comment>
<dbReference type="InterPro" id="IPR003502">
    <property type="entry name" value="IL-1_propep"/>
</dbReference>
<protein>
    <recommendedName>
        <fullName evidence="8">Interleukin-1 beta</fullName>
    </recommendedName>
</protein>
<dbReference type="Proteomes" id="UP000694910">
    <property type="component" value="Unplaced"/>
</dbReference>
<keyword evidence="8" id="KW-0458">Lysosome</keyword>
<dbReference type="PANTHER" id="PTHR10078:SF30">
    <property type="entry name" value="INTERLEUKIN-1 BETA"/>
    <property type="match status" value="1"/>
</dbReference>
<comment type="miscellaneous">
    <text evidence="8">IL1B production occurs in 2 steps, each being controlled by different stimuli. First, inflammatory signals, such as LPS, stimulate the synthesis and promote the accumulation of cytosolic stores of pro-IL1B (priming). Then additional signals are required for inflammasome assembly, leading to CASP1 activation, pro-IL1B processing and eventually secretion of the active cytokine. IL1B processing and secretion are temporarily associated.</text>
</comment>
<dbReference type="Gene3D" id="2.80.10.50">
    <property type="match status" value="1"/>
</dbReference>
<comment type="function">
    <text evidence="7 8">Potent pro-inflammatory cytokine. Initially discovered as the major endogenous pyrogen, induces prostaglandin synthesis, neutrophil influx and activation, T-cell activation and cytokine production, B-cell activation and antibody production, and fibroblast proliferation and collagen production. Promotes Th17 differentiation of T-cells. Synergizes with IL12/interleukin-12 to induce IFNG synthesis from T-helper 1 (Th1) cells. Plays a role in angiogenesis by inducing VEGF production synergistically with TNF and IL6. Involved in transduction of inflammation downstream of pyroptosis: its mature form is specifically released in the extracellular milieu by passing through the gasdermin-D (GSDMD) pore.</text>
</comment>
<dbReference type="GeneID" id="101396565"/>
<keyword evidence="3 8" id="KW-0666">Pyrogen</keyword>
<evidence type="ECO:0000256" key="3">
    <source>
        <dbReference type="ARBA" id="ARBA00022620"/>
    </source>
</evidence>
<dbReference type="PANTHER" id="PTHR10078">
    <property type="entry name" value="INTERLEUKIN-1 FAMILY MEMBER"/>
    <property type="match status" value="1"/>
</dbReference>
<evidence type="ECO:0000313" key="10">
    <source>
        <dbReference type="Proteomes" id="UP000694910"/>
    </source>
</evidence>
<keyword evidence="1 8" id="KW-0963">Cytoplasm</keyword>
<evidence type="ECO:0000259" key="9">
    <source>
        <dbReference type="Pfam" id="PF02394"/>
    </source>
</evidence>
<dbReference type="PRINTS" id="PR01359">
    <property type="entry name" value="INTRLEUKIN1B"/>
</dbReference>